<dbReference type="GO" id="GO:0005794">
    <property type="term" value="C:Golgi apparatus"/>
    <property type="evidence" value="ECO:0007669"/>
    <property type="project" value="TreeGrafter"/>
</dbReference>
<comment type="domain">
    <text evidence="11">The DHHC domain is required for palmitoyltransferase activity.</text>
</comment>
<proteinExistence type="inferred from homology"/>
<dbReference type="GO" id="GO:0016020">
    <property type="term" value="C:membrane"/>
    <property type="evidence" value="ECO:0007669"/>
    <property type="project" value="UniProtKB-SubCell"/>
</dbReference>
<comment type="subcellular location">
    <subcellularLocation>
        <location evidence="1">Membrane</location>
        <topology evidence="1">Multi-pass membrane protein</topology>
    </subcellularLocation>
</comment>
<evidence type="ECO:0000256" key="4">
    <source>
        <dbReference type="ARBA" id="ARBA00022989"/>
    </source>
</evidence>
<dbReference type="GO" id="GO:0019706">
    <property type="term" value="F:protein-cysteine S-palmitoyltransferase activity"/>
    <property type="evidence" value="ECO:0007669"/>
    <property type="project" value="UniProtKB-EC"/>
</dbReference>
<dbReference type="AlphaFoldDB" id="A0A507QP16"/>
<accession>A0A507QP16</accession>
<evidence type="ECO:0000256" key="1">
    <source>
        <dbReference type="ARBA" id="ARBA00004141"/>
    </source>
</evidence>
<feature type="domain" description="Palmitoyltransferase DHHC" evidence="13">
    <location>
        <begin position="178"/>
        <end position="296"/>
    </location>
</feature>
<evidence type="ECO:0000313" key="14">
    <source>
        <dbReference type="EMBL" id="TQB70218.1"/>
    </source>
</evidence>
<evidence type="ECO:0000256" key="3">
    <source>
        <dbReference type="ARBA" id="ARBA00022692"/>
    </source>
</evidence>
<keyword evidence="7" id="KW-0449">Lipoprotein</keyword>
<feature type="transmembrane region" description="Helical" evidence="11">
    <location>
        <begin position="226"/>
        <end position="246"/>
    </location>
</feature>
<sequence>MARRGDARANLAVARVLPPIIIGIIAYICYDITKQVGMAPWVVDYLIHPSGRYRRRPRVGSGIAIIVIFYVLLIFFLSTYLRLWQKVNLDPGYLPRGAQWIQKQEEAGRTSRRHRRRYGRKHSRTSREGAEKTDQPEVDLESRLDYNAPGKAFPLDTAGLESFYTKDIFICQDDGRPPYCSKCFQFKTDRAHHCREVDRCVRKMDHFCPWVGGVVSETSFKFFIQFVFYTALLCIFVLIVFVVFTAELRREAHRVNAHWIVGIALSALFGIFSFAMTVSSLQLAMKNLTTIENINHRSKVWTIAIRIPDSLVPQTNPGMPLALPYQTITYPQPDMSPPSLESEGFQRPTTGERHVFAILRTQPGENPFDLGSMVENLQQILGHSIADWFLPFKQSPCADHSGSQGAFAFGPVVTRLKRESGLEPRTAGSLNRSSNDQRTV</sequence>
<evidence type="ECO:0000259" key="13">
    <source>
        <dbReference type="Pfam" id="PF01529"/>
    </source>
</evidence>
<feature type="compositionally biased region" description="Basic residues" evidence="12">
    <location>
        <begin position="110"/>
        <end position="124"/>
    </location>
</feature>
<evidence type="ECO:0000256" key="11">
    <source>
        <dbReference type="RuleBase" id="RU079119"/>
    </source>
</evidence>
<feature type="compositionally biased region" description="Polar residues" evidence="12">
    <location>
        <begin position="428"/>
        <end position="440"/>
    </location>
</feature>
<keyword evidence="5 11" id="KW-0472">Membrane</keyword>
<dbReference type="EMBL" id="VIFY01000117">
    <property type="protein sequence ID" value="TQB70218.1"/>
    <property type="molecule type" value="Genomic_DNA"/>
</dbReference>
<dbReference type="STRING" id="5098.A0A507QP16"/>
<keyword evidence="6" id="KW-0564">Palmitate</keyword>
<evidence type="ECO:0000256" key="6">
    <source>
        <dbReference type="ARBA" id="ARBA00023139"/>
    </source>
</evidence>
<evidence type="ECO:0000256" key="7">
    <source>
        <dbReference type="ARBA" id="ARBA00023288"/>
    </source>
</evidence>
<evidence type="ECO:0000256" key="9">
    <source>
        <dbReference type="ARBA" id="ARBA00038298"/>
    </source>
</evidence>
<dbReference type="EC" id="2.3.1.225" evidence="11"/>
<dbReference type="PANTHER" id="PTHR22883:SF23">
    <property type="entry name" value="PALMITOYLTRANSFERASE ZDHHC6"/>
    <property type="match status" value="1"/>
</dbReference>
<feature type="region of interest" description="Disordered" evidence="12">
    <location>
        <begin position="419"/>
        <end position="440"/>
    </location>
</feature>
<evidence type="ECO:0000256" key="2">
    <source>
        <dbReference type="ARBA" id="ARBA00022679"/>
    </source>
</evidence>
<feature type="transmembrane region" description="Helical" evidence="11">
    <location>
        <begin position="258"/>
        <end position="278"/>
    </location>
</feature>
<protein>
    <recommendedName>
        <fullName evidence="11">Palmitoyltransferase</fullName>
        <ecNumber evidence="11">2.3.1.225</ecNumber>
    </recommendedName>
</protein>
<dbReference type="InterPro" id="IPR039859">
    <property type="entry name" value="PFA4/ZDH16/20/ERF2-like"/>
</dbReference>
<organism evidence="14 15">
    <name type="scientific">Monascus purpureus</name>
    <name type="common">Red mold</name>
    <name type="synonym">Monascus anka</name>
    <dbReference type="NCBI Taxonomy" id="5098"/>
    <lineage>
        <taxon>Eukaryota</taxon>
        <taxon>Fungi</taxon>
        <taxon>Dikarya</taxon>
        <taxon>Ascomycota</taxon>
        <taxon>Pezizomycotina</taxon>
        <taxon>Eurotiomycetes</taxon>
        <taxon>Eurotiomycetidae</taxon>
        <taxon>Eurotiales</taxon>
        <taxon>Aspergillaceae</taxon>
        <taxon>Monascus</taxon>
    </lineage>
</organism>
<keyword evidence="4 11" id="KW-1133">Transmembrane helix</keyword>
<dbReference type="PANTHER" id="PTHR22883">
    <property type="entry name" value="ZINC FINGER DHHC DOMAIN CONTAINING PROTEIN"/>
    <property type="match status" value="1"/>
</dbReference>
<dbReference type="GO" id="GO:0005783">
    <property type="term" value="C:endoplasmic reticulum"/>
    <property type="evidence" value="ECO:0007669"/>
    <property type="project" value="TreeGrafter"/>
</dbReference>
<keyword evidence="8 11" id="KW-0012">Acyltransferase</keyword>
<keyword evidence="2 11" id="KW-0808">Transferase</keyword>
<keyword evidence="15" id="KW-1185">Reference proteome</keyword>
<evidence type="ECO:0000313" key="15">
    <source>
        <dbReference type="Proteomes" id="UP000319663"/>
    </source>
</evidence>
<dbReference type="PROSITE" id="PS50216">
    <property type="entry name" value="DHHC"/>
    <property type="match status" value="1"/>
</dbReference>
<gene>
    <name evidence="14" type="primary">PFA5</name>
    <name evidence="14" type="ORF">MPDQ_000773</name>
</gene>
<feature type="transmembrane region" description="Helical" evidence="11">
    <location>
        <begin position="59"/>
        <end position="81"/>
    </location>
</feature>
<evidence type="ECO:0000256" key="5">
    <source>
        <dbReference type="ARBA" id="ARBA00023136"/>
    </source>
</evidence>
<reference evidence="14 15" key="1">
    <citation type="submission" date="2019-06" db="EMBL/GenBank/DDBJ databases">
        <title>Wine fermentation using esterase from Monascus purpureus.</title>
        <authorList>
            <person name="Geng C."/>
            <person name="Zhang Y."/>
        </authorList>
    </citation>
    <scope>NUCLEOTIDE SEQUENCE [LARGE SCALE GENOMIC DNA]</scope>
    <source>
        <strain evidence="14">HQ1</strain>
    </source>
</reference>
<name>A0A507QP16_MONPU</name>
<keyword evidence="3 11" id="KW-0812">Transmembrane</keyword>
<dbReference type="GO" id="GO:0006612">
    <property type="term" value="P:protein targeting to membrane"/>
    <property type="evidence" value="ECO:0007669"/>
    <property type="project" value="TreeGrafter"/>
</dbReference>
<comment type="catalytic activity">
    <reaction evidence="10 11">
        <text>L-cysteinyl-[protein] + hexadecanoyl-CoA = S-hexadecanoyl-L-cysteinyl-[protein] + CoA</text>
        <dbReference type="Rhea" id="RHEA:36683"/>
        <dbReference type="Rhea" id="RHEA-COMP:10131"/>
        <dbReference type="Rhea" id="RHEA-COMP:11032"/>
        <dbReference type="ChEBI" id="CHEBI:29950"/>
        <dbReference type="ChEBI" id="CHEBI:57287"/>
        <dbReference type="ChEBI" id="CHEBI:57379"/>
        <dbReference type="ChEBI" id="CHEBI:74151"/>
        <dbReference type="EC" id="2.3.1.225"/>
    </reaction>
</comment>
<feature type="region of interest" description="Disordered" evidence="12">
    <location>
        <begin position="105"/>
        <end position="138"/>
    </location>
</feature>
<evidence type="ECO:0000256" key="10">
    <source>
        <dbReference type="ARBA" id="ARBA00048048"/>
    </source>
</evidence>
<dbReference type="Pfam" id="PF01529">
    <property type="entry name" value="DHHC"/>
    <property type="match status" value="1"/>
</dbReference>
<comment type="similarity">
    <text evidence="9">Belongs to the DHHC palmitoyltransferase family. PFA5 subfamily.</text>
</comment>
<evidence type="ECO:0000256" key="12">
    <source>
        <dbReference type="SAM" id="MobiDB-lite"/>
    </source>
</evidence>
<dbReference type="InterPro" id="IPR001594">
    <property type="entry name" value="Palmitoyltrfase_DHHC"/>
</dbReference>
<evidence type="ECO:0000256" key="8">
    <source>
        <dbReference type="ARBA" id="ARBA00023315"/>
    </source>
</evidence>
<feature type="compositionally biased region" description="Basic and acidic residues" evidence="12">
    <location>
        <begin position="125"/>
        <end position="138"/>
    </location>
</feature>
<dbReference type="Proteomes" id="UP000319663">
    <property type="component" value="Unassembled WGS sequence"/>
</dbReference>
<comment type="caution">
    <text evidence="14">The sequence shown here is derived from an EMBL/GenBank/DDBJ whole genome shotgun (WGS) entry which is preliminary data.</text>
</comment>